<feature type="compositionally biased region" description="Basic and acidic residues" evidence="1">
    <location>
        <begin position="39"/>
        <end position="58"/>
    </location>
</feature>
<proteinExistence type="predicted"/>
<dbReference type="AlphaFoldDB" id="A0A0C2X838"/>
<feature type="compositionally biased region" description="Basic residues" evidence="1">
    <location>
        <begin position="21"/>
        <end position="30"/>
    </location>
</feature>
<dbReference type="InterPro" id="IPR013865">
    <property type="entry name" value="FAM32A"/>
</dbReference>
<dbReference type="Proteomes" id="UP000054097">
    <property type="component" value="Unassembled WGS sequence"/>
</dbReference>
<dbReference type="GO" id="GO:0005730">
    <property type="term" value="C:nucleolus"/>
    <property type="evidence" value="ECO:0007669"/>
    <property type="project" value="TreeGrafter"/>
</dbReference>
<feature type="region of interest" description="Disordered" evidence="1">
    <location>
        <begin position="1"/>
        <end position="134"/>
    </location>
</feature>
<evidence type="ECO:0000256" key="1">
    <source>
        <dbReference type="SAM" id="MobiDB-lite"/>
    </source>
</evidence>
<sequence length="134" mass="14707">MSDLQHRPGGSLKLKGDDGGKKKKSKKKNASKLALTGEEPIKSEALLKRVKDDDETPVRKMQSSARDSPSAGGSGSGTPVKTEAERRFEETQRRRLLDKVSKMASKTHKDRVSEFNSKLESLSEHHDIPKVGPG</sequence>
<dbReference type="OrthoDB" id="205403at2759"/>
<dbReference type="EMBL" id="KN824277">
    <property type="protein sequence ID" value="KIM34218.1"/>
    <property type="molecule type" value="Genomic_DNA"/>
</dbReference>
<evidence type="ECO:0008006" key="4">
    <source>
        <dbReference type="Google" id="ProtNLM"/>
    </source>
</evidence>
<feature type="compositionally biased region" description="Basic and acidic residues" evidence="1">
    <location>
        <begin position="121"/>
        <end position="134"/>
    </location>
</feature>
<dbReference type="PANTHER" id="PTHR13282:SF6">
    <property type="entry name" value="PROTEIN FAM32A"/>
    <property type="match status" value="1"/>
</dbReference>
<reference evidence="3" key="2">
    <citation type="submission" date="2015-01" db="EMBL/GenBank/DDBJ databases">
        <title>Evolutionary Origins and Diversification of the Mycorrhizal Mutualists.</title>
        <authorList>
            <consortium name="DOE Joint Genome Institute"/>
            <consortium name="Mycorrhizal Genomics Consortium"/>
            <person name="Kohler A."/>
            <person name="Kuo A."/>
            <person name="Nagy L.G."/>
            <person name="Floudas D."/>
            <person name="Copeland A."/>
            <person name="Barry K.W."/>
            <person name="Cichocki N."/>
            <person name="Veneault-Fourrey C."/>
            <person name="LaButti K."/>
            <person name="Lindquist E.A."/>
            <person name="Lipzen A."/>
            <person name="Lundell T."/>
            <person name="Morin E."/>
            <person name="Murat C."/>
            <person name="Riley R."/>
            <person name="Ohm R."/>
            <person name="Sun H."/>
            <person name="Tunlid A."/>
            <person name="Henrissat B."/>
            <person name="Grigoriev I.V."/>
            <person name="Hibbett D.S."/>
            <person name="Martin F."/>
        </authorList>
    </citation>
    <scope>NUCLEOTIDE SEQUENCE [LARGE SCALE GENOMIC DNA]</scope>
    <source>
        <strain evidence="3">MAFF 305830</strain>
    </source>
</reference>
<dbReference type="PANTHER" id="PTHR13282">
    <property type="entry name" value="PROTEIN FAM32A"/>
    <property type="match status" value="1"/>
</dbReference>
<accession>A0A0C2X838</accession>
<dbReference type="Pfam" id="PF08555">
    <property type="entry name" value="FAM32A"/>
    <property type="match status" value="1"/>
</dbReference>
<reference evidence="2 3" key="1">
    <citation type="submission" date="2014-04" db="EMBL/GenBank/DDBJ databases">
        <authorList>
            <consortium name="DOE Joint Genome Institute"/>
            <person name="Kuo A."/>
            <person name="Zuccaro A."/>
            <person name="Kohler A."/>
            <person name="Nagy L.G."/>
            <person name="Floudas D."/>
            <person name="Copeland A."/>
            <person name="Barry K.W."/>
            <person name="Cichocki N."/>
            <person name="Veneault-Fourrey C."/>
            <person name="LaButti K."/>
            <person name="Lindquist E.A."/>
            <person name="Lipzen A."/>
            <person name="Lundell T."/>
            <person name="Morin E."/>
            <person name="Murat C."/>
            <person name="Sun H."/>
            <person name="Tunlid A."/>
            <person name="Henrissat B."/>
            <person name="Grigoriev I.V."/>
            <person name="Hibbett D.S."/>
            <person name="Martin F."/>
            <person name="Nordberg H.P."/>
            <person name="Cantor M.N."/>
            <person name="Hua S.X."/>
        </authorList>
    </citation>
    <scope>NUCLEOTIDE SEQUENCE [LARGE SCALE GENOMIC DNA]</scope>
    <source>
        <strain evidence="2 3">MAFF 305830</strain>
    </source>
</reference>
<evidence type="ECO:0000313" key="3">
    <source>
        <dbReference type="Proteomes" id="UP000054097"/>
    </source>
</evidence>
<dbReference type="STRING" id="933852.A0A0C2X838"/>
<gene>
    <name evidence="2" type="ORF">M408DRAFT_325679</name>
</gene>
<keyword evidence="3" id="KW-1185">Reference proteome</keyword>
<organism evidence="2 3">
    <name type="scientific">Serendipita vermifera MAFF 305830</name>
    <dbReference type="NCBI Taxonomy" id="933852"/>
    <lineage>
        <taxon>Eukaryota</taxon>
        <taxon>Fungi</taxon>
        <taxon>Dikarya</taxon>
        <taxon>Basidiomycota</taxon>
        <taxon>Agaricomycotina</taxon>
        <taxon>Agaricomycetes</taxon>
        <taxon>Sebacinales</taxon>
        <taxon>Serendipitaceae</taxon>
        <taxon>Serendipita</taxon>
    </lineage>
</organism>
<evidence type="ECO:0000313" key="2">
    <source>
        <dbReference type="EMBL" id="KIM34218.1"/>
    </source>
</evidence>
<protein>
    <recommendedName>
        <fullName evidence="4">DUF1754-domain-containing protein</fullName>
    </recommendedName>
</protein>
<dbReference type="HOGENOM" id="CLU_098435_1_1_1"/>
<name>A0A0C2X838_SERVB</name>
<feature type="compositionally biased region" description="Basic and acidic residues" evidence="1">
    <location>
        <begin position="82"/>
        <end position="101"/>
    </location>
</feature>